<dbReference type="KEGG" id="osu:NT6N_07190"/>
<reference evidence="1" key="1">
    <citation type="submission" date="2024-07" db="EMBL/GenBank/DDBJ databases">
        <title>Complete genome sequence of Verrucomicrobiaceae bacterium NT6N.</title>
        <authorList>
            <person name="Huang C."/>
            <person name="Takami H."/>
            <person name="Hamasaki K."/>
        </authorList>
    </citation>
    <scope>NUCLEOTIDE SEQUENCE</scope>
    <source>
        <strain evidence="1">NT6N</strain>
    </source>
</reference>
<protein>
    <submittedName>
        <fullName evidence="1">Uncharacterized protein</fullName>
    </submittedName>
</protein>
<evidence type="ECO:0000313" key="1">
    <source>
        <dbReference type="EMBL" id="BDS05679.1"/>
    </source>
</evidence>
<dbReference type="AlphaFoldDB" id="A0AAT9FI61"/>
<proteinExistence type="predicted"/>
<sequence length="166" mass="18737">MVPDSEQRFSALEDRLRNLVPPAVSQEGQQRLEDTVDQLAGLSAENDEVSEPAFFMRRPWQVAAAITLTGTLAWTVYSHHHISTFDPSLAASIPEPRSEMVLLTSTNRIDIRQDDGLIVPEDGSAPHYRYRYHVTDEARVRDPKTGTIVTLRQPREEIVTVPVTQF</sequence>
<gene>
    <name evidence="1" type="ORF">NT6N_07190</name>
</gene>
<accession>A0AAT9FI61</accession>
<name>A0AAT9FI61_9BACT</name>
<organism evidence="1">
    <name type="scientific">Oceaniferula spumae</name>
    <dbReference type="NCBI Taxonomy" id="2979115"/>
    <lineage>
        <taxon>Bacteria</taxon>
        <taxon>Pseudomonadati</taxon>
        <taxon>Verrucomicrobiota</taxon>
        <taxon>Verrucomicrobiia</taxon>
        <taxon>Verrucomicrobiales</taxon>
        <taxon>Verrucomicrobiaceae</taxon>
        <taxon>Oceaniferula</taxon>
    </lineage>
</organism>
<dbReference type="EMBL" id="AP026866">
    <property type="protein sequence ID" value="BDS05679.1"/>
    <property type="molecule type" value="Genomic_DNA"/>
</dbReference>